<dbReference type="AlphaFoldDB" id="A0A0P9H8R5"/>
<dbReference type="Proteomes" id="UP000050297">
    <property type="component" value="Unassembled WGS sequence"/>
</dbReference>
<protein>
    <submittedName>
        <fullName evidence="1">Uncharacterized protein</fullName>
    </submittedName>
</protein>
<reference evidence="1 2" key="1">
    <citation type="submission" date="2015-09" db="EMBL/GenBank/DDBJ databases">
        <title>Genome announcement of multiple Pseudomonas syringae strains.</title>
        <authorList>
            <person name="Thakur S."/>
            <person name="Wang P.W."/>
            <person name="Gong Y."/>
            <person name="Weir B.S."/>
            <person name="Guttman D.S."/>
        </authorList>
    </citation>
    <scope>NUCLEOTIDE SEQUENCE [LARGE SCALE GENOMIC DNA]</scope>
    <source>
        <strain evidence="1 2">ICMP2802</strain>
    </source>
</reference>
<dbReference type="Pfam" id="PF13557">
    <property type="entry name" value="Phenol_MetA_deg"/>
    <property type="match status" value="1"/>
</dbReference>
<accession>A0A0P9H8R5</accession>
<comment type="caution">
    <text evidence="1">The sequence shown here is derived from an EMBL/GenBank/DDBJ whole genome shotgun (WGS) entry which is preliminary data.</text>
</comment>
<dbReference type="InterPro" id="IPR025737">
    <property type="entry name" value="FApF"/>
</dbReference>
<dbReference type="EMBL" id="LJPM01000396">
    <property type="protein sequence ID" value="KPW16460.1"/>
    <property type="molecule type" value="Genomic_DNA"/>
</dbReference>
<evidence type="ECO:0000313" key="1">
    <source>
        <dbReference type="EMBL" id="KPW16460.1"/>
    </source>
</evidence>
<proteinExistence type="predicted"/>
<organism evidence="1 2">
    <name type="scientific">Pseudomonas syringae pv. aceris</name>
    <dbReference type="NCBI Taxonomy" id="199198"/>
    <lineage>
        <taxon>Bacteria</taxon>
        <taxon>Pseudomonadati</taxon>
        <taxon>Pseudomonadota</taxon>
        <taxon>Gammaproteobacteria</taxon>
        <taxon>Pseudomonadales</taxon>
        <taxon>Pseudomonadaceae</taxon>
        <taxon>Pseudomonas</taxon>
        <taxon>Pseudomonas syringae</taxon>
    </lineage>
</organism>
<evidence type="ECO:0000313" key="2">
    <source>
        <dbReference type="Proteomes" id="UP000050297"/>
    </source>
</evidence>
<sequence length="301" mass="33356">MLEETDMQRLNLVARSVLVSSTMLCWSTVTRALEITAGDYEPLPVGMNALLVYAQHAESSDFYSNGHKVSDDFRLKTDVSLLRYIHSFALSNNAVIEPQFILPYGHLKAGGEASALGQTTGAGDLILGAPVKWTLATANKDVFSVAPYLYLPTGSYENDDTLNLGENRWRLLLQAAYIHHFNARWALDTAADVSWFSDNDDYGSGSDTLEQKTRYEYQAYLSYNVSPQTRFAVGGGHIDGGENRVGGVNQDDQLSTTYLRVSATHMLTPSIQVQAVLGRDVEVEEGFREKSRLNLRLAKLF</sequence>
<gene>
    <name evidence="1" type="ORF">ALO91_04956</name>
</gene>
<dbReference type="PATRIC" id="fig|199198.5.peg.2642"/>
<name>A0A0P9H8R5_PSESX</name>